<dbReference type="InterPro" id="IPR002577">
    <property type="entry name" value="HTH_HxlR"/>
</dbReference>
<dbReference type="InterPro" id="IPR036390">
    <property type="entry name" value="WH_DNA-bd_sf"/>
</dbReference>
<gene>
    <name evidence="5" type="ORF">LMG31506_05552</name>
</gene>
<keyword evidence="2" id="KW-0238">DNA-binding</keyword>
<dbReference type="Gene3D" id="1.10.10.10">
    <property type="entry name" value="Winged helix-like DNA-binding domain superfamily/Winged helix DNA-binding domain"/>
    <property type="match status" value="1"/>
</dbReference>
<evidence type="ECO:0000259" key="4">
    <source>
        <dbReference type="PROSITE" id="PS51118"/>
    </source>
</evidence>
<proteinExistence type="predicted"/>
<evidence type="ECO:0000256" key="1">
    <source>
        <dbReference type="ARBA" id="ARBA00023015"/>
    </source>
</evidence>
<dbReference type="Pfam" id="PF01638">
    <property type="entry name" value="HxlR"/>
    <property type="match status" value="1"/>
</dbReference>
<dbReference type="GO" id="GO:0003677">
    <property type="term" value="F:DNA binding"/>
    <property type="evidence" value="ECO:0007669"/>
    <property type="project" value="UniProtKB-KW"/>
</dbReference>
<dbReference type="PANTHER" id="PTHR33204">
    <property type="entry name" value="TRANSCRIPTIONAL REGULATOR, MARR FAMILY"/>
    <property type="match status" value="1"/>
</dbReference>
<dbReference type="EMBL" id="CAJPUY010000027">
    <property type="protein sequence ID" value="CAG2155979.1"/>
    <property type="molecule type" value="Genomic_DNA"/>
</dbReference>
<accession>A0A916N6L7</accession>
<organism evidence="5 6">
    <name type="scientific">Cupriavidus yeoncheonensis</name>
    <dbReference type="NCBI Taxonomy" id="1462994"/>
    <lineage>
        <taxon>Bacteria</taxon>
        <taxon>Pseudomonadati</taxon>
        <taxon>Pseudomonadota</taxon>
        <taxon>Betaproteobacteria</taxon>
        <taxon>Burkholderiales</taxon>
        <taxon>Burkholderiaceae</taxon>
        <taxon>Cupriavidus</taxon>
    </lineage>
</organism>
<reference evidence="5" key="1">
    <citation type="submission" date="2021-03" db="EMBL/GenBank/DDBJ databases">
        <authorList>
            <person name="Peeters C."/>
        </authorList>
    </citation>
    <scope>NUCLEOTIDE SEQUENCE</scope>
    <source>
        <strain evidence="5">LMG 31506</strain>
    </source>
</reference>
<keyword evidence="1" id="KW-0805">Transcription regulation</keyword>
<keyword evidence="3" id="KW-0804">Transcription</keyword>
<feature type="domain" description="HTH hxlR-type" evidence="4">
    <location>
        <begin position="11"/>
        <end position="108"/>
    </location>
</feature>
<evidence type="ECO:0000313" key="5">
    <source>
        <dbReference type="EMBL" id="CAG2155979.1"/>
    </source>
</evidence>
<dbReference type="Proteomes" id="UP000672934">
    <property type="component" value="Unassembled WGS sequence"/>
</dbReference>
<sequence>MHRKTFTGMNCSVAGALEQVGEWWSLLIVRECMMGTTRFDDFQQRLGIARNVLTTRLNTLIEHGVLVKVVAEGAERRTEYRLTEKGEALYPVIAGLMQWGDKWCSQRTPIRLVEDSTGEPVEPISLRVGPRTLGLRDVRLEPGDGATARTAEIIDARNKAILGK</sequence>
<evidence type="ECO:0000256" key="3">
    <source>
        <dbReference type="ARBA" id="ARBA00023163"/>
    </source>
</evidence>
<keyword evidence="6" id="KW-1185">Reference proteome</keyword>
<comment type="caution">
    <text evidence="5">The sequence shown here is derived from an EMBL/GenBank/DDBJ whole genome shotgun (WGS) entry which is preliminary data.</text>
</comment>
<dbReference type="PROSITE" id="PS51118">
    <property type="entry name" value="HTH_HXLR"/>
    <property type="match status" value="1"/>
</dbReference>
<name>A0A916N6L7_9BURK</name>
<dbReference type="InterPro" id="IPR036388">
    <property type="entry name" value="WH-like_DNA-bd_sf"/>
</dbReference>
<evidence type="ECO:0000256" key="2">
    <source>
        <dbReference type="ARBA" id="ARBA00023125"/>
    </source>
</evidence>
<evidence type="ECO:0000313" key="6">
    <source>
        <dbReference type="Proteomes" id="UP000672934"/>
    </source>
</evidence>
<protein>
    <submittedName>
        <fullName evidence="5">HTH-type transcriptional regulator</fullName>
    </submittedName>
</protein>
<dbReference type="SUPFAM" id="SSF46785">
    <property type="entry name" value="Winged helix' DNA-binding domain"/>
    <property type="match status" value="1"/>
</dbReference>
<dbReference type="AlphaFoldDB" id="A0A916N6L7"/>
<dbReference type="RefSeq" id="WP_230427054.1">
    <property type="nucleotide sequence ID" value="NZ_CAJPUY010000027.1"/>
</dbReference>
<dbReference type="PANTHER" id="PTHR33204:SF18">
    <property type="entry name" value="TRANSCRIPTIONAL REGULATORY PROTEIN"/>
    <property type="match status" value="1"/>
</dbReference>